<reference evidence="2" key="1">
    <citation type="submission" date="2016-10" db="EMBL/GenBank/DDBJ databases">
        <authorList>
            <person name="Varghese N."/>
            <person name="Submissions S."/>
        </authorList>
    </citation>
    <scope>NUCLEOTIDE SEQUENCE [LARGE SCALE GENOMIC DNA]</scope>
    <source>
        <strain evidence="2">DSM 21620</strain>
    </source>
</reference>
<keyword evidence="2" id="KW-1185">Reference proteome</keyword>
<protein>
    <submittedName>
        <fullName evidence="1">Uncharacterized protein</fullName>
    </submittedName>
</protein>
<proteinExistence type="predicted"/>
<dbReference type="Proteomes" id="UP000198666">
    <property type="component" value="Unassembled WGS sequence"/>
</dbReference>
<gene>
    <name evidence="1" type="ORF">SAMN05421663_102246</name>
</gene>
<dbReference type="EMBL" id="FMZB01000002">
    <property type="protein sequence ID" value="SDC37918.1"/>
    <property type="molecule type" value="Genomic_DNA"/>
</dbReference>
<evidence type="ECO:0000313" key="2">
    <source>
        <dbReference type="Proteomes" id="UP000198666"/>
    </source>
</evidence>
<organism evidence="1 2">
    <name type="scientific">Terribacillus halophilus</name>
    <dbReference type="NCBI Taxonomy" id="361279"/>
    <lineage>
        <taxon>Bacteria</taxon>
        <taxon>Bacillati</taxon>
        <taxon>Bacillota</taxon>
        <taxon>Bacilli</taxon>
        <taxon>Bacillales</taxon>
        <taxon>Bacillaceae</taxon>
        <taxon>Terribacillus</taxon>
    </lineage>
</organism>
<accession>A0A1G6L478</accession>
<sequence length="33" mass="4256">MHFDEFKKRVAMGEEFQFYYKNESYWISRNNYP</sequence>
<dbReference type="AlphaFoldDB" id="A0A1G6L478"/>
<name>A0A1G6L478_9BACI</name>
<evidence type="ECO:0000313" key="1">
    <source>
        <dbReference type="EMBL" id="SDC37918.1"/>
    </source>
</evidence>